<feature type="compositionally biased region" description="Low complexity" evidence="3">
    <location>
        <begin position="1872"/>
        <end position="1917"/>
    </location>
</feature>
<feature type="compositionally biased region" description="Low complexity" evidence="3">
    <location>
        <begin position="438"/>
        <end position="484"/>
    </location>
</feature>
<feature type="compositionally biased region" description="Low complexity" evidence="3">
    <location>
        <begin position="1677"/>
        <end position="1692"/>
    </location>
</feature>
<proteinExistence type="predicted"/>
<dbReference type="EMBL" id="JAUESC010000001">
    <property type="protein sequence ID" value="KAK0606868.1"/>
    <property type="molecule type" value="Genomic_DNA"/>
</dbReference>
<feature type="compositionally biased region" description="Polar residues" evidence="3">
    <location>
        <begin position="974"/>
        <end position="1008"/>
    </location>
</feature>
<feature type="compositionally biased region" description="Low complexity" evidence="3">
    <location>
        <begin position="500"/>
        <end position="577"/>
    </location>
</feature>
<feature type="region of interest" description="Disordered" evidence="3">
    <location>
        <begin position="296"/>
        <end position="402"/>
    </location>
</feature>
<feature type="region of interest" description="Disordered" evidence="3">
    <location>
        <begin position="121"/>
        <end position="150"/>
    </location>
</feature>
<protein>
    <recommendedName>
        <fullName evidence="4">Mediator complex subunit 15 KIX domain-containing protein</fullName>
    </recommendedName>
</protein>
<feature type="domain" description="Mediator complex subunit 15 KIX" evidence="4">
    <location>
        <begin position="1479"/>
        <end position="1558"/>
    </location>
</feature>
<feature type="region of interest" description="Disordered" evidence="3">
    <location>
        <begin position="974"/>
        <end position="1028"/>
    </location>
</feature>
<evidence type="ECO:0000259" key="4">
    <source>
        <dbReference type="Pfam" id="PF16987"/>
    </source>
</evidence>
<accession>A0AA39W845</accession>
<dbReference type="GO" id="GO:0031490">
    <property type="term" value="F:chromatin DNA binding"/>
    <property type="evidence" value="ECO:0007669"/>
    <property type="project" value="InterPro"/>
</dbReference>
<keyword evidence="6" id="KW-1185">Reference proteome</keyword>
<feature type="compositionally biased region" description="Polar residues" evidence="3">
    <location>
        <begin position="708"/>
        <end position="719"/>
    </location>
</feature>
<feature type="compositionally biased region" description="Polar residues" evidence="3">
    <location>
        <begin position="2398"/>
        <end position="2441"/>
    </location>
</feature>
<feature type="region of interest" description="Disordered" evidence="3">
    <location>
        <begin position="1661"/>
        <end position="1692"/>
    </location>
</feature>
<feature type="region of interest" description="Disordered" evidence="3">
    <location>
        <begin position="1152"/>
        <end position="1179"/>
    </location>
</feature>
<dbReference type="FunFam" id="1.10.246.20:FF:000003">
    <property type="entry name" value="Mediator of RNA polymerase II transcription subunit 15a"/>
    <property type="match status" value="2"/>
</dbReference>
<feature type="compositionally biased region" description="Polar residues" evidence="3">
    <location>
        <begin position="599"/>
        <end position="615"/>
    </location>
</feature>
<dbReference type="PANTHER" id="PTHR33137">
    <property type="entry name" value="MEDIATOR OF RNA POLYMERASE II TRANSCRIPTION SUBUNIT 15A-RELATED"/>
    <property type="match status" value="1"/>
</dbReference>
<feature type="region of interest" description="Disordered" evidence="3">
    <location>
        <begin position="708"/>
        <end position="730"/>
    </location>
</feature>
<dbReference type="Pfam" id="PF16987">
    <property type="entry name" value="KIX_2"/>
    <property type="match status" value="2"/>
</dbReference>
<feature type="compositionally biased region" description="Low complexity" evidence="3">
    <location>
        <begin position="245"/>
        <end position="260"/>
    </location>
</feature>
<feature type="region of interest" description="Disordered" evidence="3">
    <location>
        <begin position="944"/>
        <end position="963"/>
    </location>
</feature>
<gene>
    <name evidence="5" type="ORF">LWI29_005439</name>
</gene>
<dbReference type="SUPFAM" id="SSF47040">
    <property type="entry name" value="Kix domain of CBP (creb binding protein)"/>
    <property type="match status" value="2"/>
</dbReference>
<feature type="compositionally biased region" description="Low complexity" evidence="3">
    <location>
        <begin position="1726"/>
        <end position="1833"/>
    </location>
</feature>
<evidence type="ECO:0000256" key="2">
    <source>
        <dbReference type="ARBA" id="ARBA00023242"/>
    </source>
</evidence>
<feature type="compositionally biased region" description="Pro residues" evidence="3">
    <location>
        <begin position="2448"/>
        <end position="2457"/>
    </location>
</feature>
<feature type="domain" description="Mediator complex subunit 15 KIX" evidence="4">
    <location>
        <begin position="48"/>
        <end position="127"/>
    </location>
</feature>
<comment type="subcellular location">
    <subcellularLocation>
        <location evidence="1">Nucleus</location>
    </subcellularLocation>
</comment>
<sequence length="2821" mass="311636">MKSEEEKKEPWIWVWFWDCKVFNYSLALMDNNNWRPTPPGGEPNMETPDWRTQLQPDSRQRIVNKIMDTLKRHLPFSGPEGLNELKKIAGRFEEKIYTAATNQSDYLRRISLKMLSMESKSQTAMSNSLQPNCGGTSNKPPDPGSVMQNQVHNQGQSLPIPLSANQPQPRQQLLSQNIQNNMATGGVQSSAGLPSVLPPAFGLNQTPISTVVGQNSNMQNIYSVSQNVVGSSMGQGAPSNLYANSQRQMQGRQQVLSQQQQQQSQNSQQFLYQQQIQQQLMKQKLHQGNLSHPLMMQQQQQQNLVQPNQLQSSQQSGMQSSSVMQPSVMQSASHSSIQQNQQSSVQQSTQPMIQQHPQSVLRPQQQQQSVGVHQQQTPITQQTMMAPQQPQQQQQLMGQSNAANMQQNQLTGQQNSVGDMQQQQQQKLLGQHSNLPNLQQQQQQQQLMGQQSLSSLHHQQLGSQSNVTGLQQQQQQQQQLLGTQSGNPNMPTNQHSVHILQQPKVPMQQQPQQSAPNLLSSQGQQSQPQPGQQQLMSQIQSQPAQLQQQMGLQQQPNALQRDMQQRLQASSQASGSLLQPQNVVDQQKQLYQPQRALPETSSTSLDSTAGQSNGGDWQEEVYQKIKVLKEMYFPELNEMYQKIATKLQKHDSLPQQSKSDQLEKLKIFRSMLERIIGFLQVSKINVQPSYKEKLGSYEKQIVNFINTNRPRKPSMQQGQLPPPHMHSMQQPSLVQSHDNQMNPQMQSMNLEGSVATMQQNNMTSMQHNAISSISGVSTAPHNMLNSLQSGSNLDSGQGNTLNSLQQVAVGSLPQNSVTASQQANINTLSSQSGVNMLQSNINPLQSNSNMLQHPPLKQQQQDQQLLHSQQLKQQFQQRQMQHQLLQKQQIMQQQQHQQLHQQAKQQLPAQLQTHQMQQLHQMIDVGDLKMRQGMGVKPGVFQQHLSSSQRPAYPHQQLKPGASFPISLPQLLQAASPQMPQHSSPQVDQQNLLSSLPKTGTPLQSANSPFVVPSPSTPLAPSPMPGDSEKPISGISSFSNAGNIGLQQTTSAQAAAPSLAIGTPGISASPLLAEFTGPDGTHGTALTTVSGKSSVTEQPPERLLKAVKSMSPKTLSASVSDIGSVVSMIDRIAGSAPGNGSRAAVGEDLALMDNNNWRPTPPGGEPNMETPDQLMGQSNAANMLPGQQQLMSQIQSLPAQLQQQLGLQQRPNALQRDMQQRLQASSQASGSVLQPQNVVDQQKQLYQSQRALPETSSTSLDSTAGQSNGGYWQEEVYQKIKVMKEMYFPELNEMYQKIATKLQQHDSLPQQPKSEQLEKLKIFKNMLERILGFLQVSKINVQPSYKEKLGSYEKQILNFINTNRPRKPSMQQGQLPPPHMHSMQQPSLVQSHDNQMNPQMQSMDLQGSVATMQQNNMTSLQHNAISSISGVSTAQHNMLNSLQSGSNLDCKVFNYSLALMDNNNWRPTPPGGEPNMETPDWRTQLQPDSRQRIVNKIMDTLKRHLPFSGPEGLNELKKIAGRFEEKIYTAATNQSDYLRRISLKMLSMESKSQTTMSNSLQPNSGGTSNKPPDPGSVMQNQVHNQGQSLPIPLSANQPQPRQQLLSQNIQNNMPTAGVQSSTGLPSVLPPASGLNQTPISTVVGQNSNMQNISSVSQNVVGSTMGQGAPSNLYANSQRQMQGRQQVLSQQQQQQSQNSQQFFQQQFQQQLMKQKLHQGNLSHPLMMQQQQQQNLVQPNQLQSSQQSGMQSSSVMQPSVMQSASHSSIQQNQQSSVQQSTQPMIQQHPQSVLRPQQQQQSVGVHQQQTPITQQTMMAPQQQQQQPQQQQQLMGQSNAANMQQNQLTGQQNSVGDMQQQQQQRLLGQHSNLPNLQQQQQQQQLMGQQSLSSLHHQQLGSQSNVTGLQQQQQQQQLLGTQSGNSNMPTNQHSVHILQQPKVPMQQQPQQSAPNLLSSQGQQSQPQPGQQHLMSQIQSQPAQLQQQMGLQQQPNALQRDMQQRLQASSQASGSLLQPQNVVDQQKQLYQPQRALPETSSTSLDSTAGQSNGGDWQEEVYQKIKVMKDMYFPEINEMYQKIASKLQQHDSLPQQPKLDQLEKLKIFRSMLERIIGFLQVSKINVQPGYKEKLGSYEKQIVNFINSNRPRKPSMQQGQLPPPHMHSMQQPSQVQSHDNQMNPQMQSMNLQGSVATMQQNNMTSMQHNAISSMSGVSTAPHNMLNSLQSGSNLDSGQGNTLNSLQQVAVGSLPQNSITASQQANINTLSSQSGVNMLQSNINTLQSNSNMLQHPHLKQQQQDPQLLHSQQLKQQFQQRQMQHQLLQKQQIMQQQQHQQLHQQAKQQLPAQLQTHQMQQLHQMNDVGDLKMRQGMGVKPGVFQQHLSSSQRPAYSHQQLKPGASFPISSPQLLQAASPQMPQHSSPQVDQQNLLSSLPKTGTPLQSANSPFVVPSPSTPLAPSPMPGDSEKPISGISPFSNAGNIGLQQTTSAQAAAPSLAIGTPGISASPLLAEFTGPDGTHGTALTTVSGKSSVTEQPLERLLKAVKSMSPKTLSASVSDIGSVVSMIDRIAGSAPGNGSRAAVGEDLVAMTKCRLQARNFIIQDGMTGPRKMRRYTSAMPLNVVSSAGSVSDSFKQLIGAETSDLESTATSGIKRPRVEANHVLLEEIREINQRLIDTVVDISDEDVDPTAAAAAAAAEGGEGTIVKCSFNAVALSPNLKSQYASSQMSPIQPLRLLVPTNYPNCSPILLDKFPVEVSKEYEDVSVKAKSRFSIYLRSLSQPMSLGEIARTWDVCARTVISEYAQQSGGGSFSSKYGTWEDCLSAA</sequence>
<comment type="caution">
    <text evidence="5">The sequence shown here is derived from an EMBL/GenBank/DDBJ whole genome shotgun (WGS) entry which is preliminary data.</text>
</comment>
<feature type="region of interest" description="Disordered" evidence="3">
    <location>
        <begin position="1248"/>
        <end position="1267"/>
    </location>
</feature>
<reference evidence="5" key="2">
    <citation type="submission" date="2023-06" db="EMBL/GenBank/DDBJ databases">
        <authorList>
            <person name="Swenson N.G."/>
            <person name="Wegrzyn J.L."/>
            <person name="Mcevoy S.L."/>
        </authorList>
    </citation>
    <scope>NUCLEOTIDE SEQUENCE</scope>
    <source>
        <strain evidence="5">NS2018</strain>
        <tissue evidence="5">Leaf</tissue>
    </source>
</reference>
<feature type="compositionally biased region" description="Polar residues" evidence="3">
    <location>
        <begin position="1363"/>
        <end position="1374"/>
    </location>
</feature>
<feature type="compositionally biased region" description="Polar residues" evidence="3">
    <location>
        <begin position="2140"/>
        <end position="2152"/>
    </location>
</feature>
<feature type="region of interest" description="Disordered" evidence="3">
    <location>
        <begin position="2027"/>
        <end position="2049"/>
    </location>
</feature>
<feature type="compositionally biased region" description="Polar residues" evidence="3">
    <location>
        <begin position="485"/>
        <end position="496"/>
    </location>
</feature>
<feature type="compositionally biased region" description="Polar residues" evidence="3">
    <location>
        <begin position="1220"/>
        <end position="1234"/>
    </location>
</feature>
<evidence type="ECO:0000256" key="3">
    <source>
        <dbReference type="SAM" id="MobiDB-lite"/>
    </source>
</evidence>
<feature type="region of interest" description="Disordered" evidence="3">
    <location>
        <begin position="2377"/>
        <end position="2462"/>
    </location>
</feature>
<feature type="region of interest" description="Disordered" evidence="3">
    <location>
        <begin position="1726"/>
        <end position="1836"/>
    </location>
</feature>
<dbReference type="InterPro" id="IPR036546">
    <property type="entry name" value="MED15_KIX"/>
</dbReference>
<evidence type="ECO:0000313" key="5">
    <source>
        <dbReference type="EMBL" id="KAK0606868.1"/>
    </source>
</evidence>
<feature type="region of interest" description="Disordered" evidence="3">
    <location>
        <begin position="1613"/>
        <end position="1632"/>
    </location>
</feature>
<feature type="compositionally biased region" description="Polar residues" evidence="3">
    <location>
        <begin position="2032"/>
        <end position="2048"/>
    </location>
</feature>
<feature type="region of interest" description="Disordered" evidence="3">
    <location>
        <begin position="233"/>
        <end position="260"/>
    </location>
</feature>
<feature type="region of interest" description="Disordered" evidence="3">
    <location>
        <begin position="594"/>
        <end position="615"/>
    </location>
</feature>
<feature type="compositionally biased region" description="Polar residues" evidence="3">
    <location>
        <begin position="1549"/>
        <end position="1570"/>
    </location>
</feature>
<keyword evidence="2" id="KW-0539">Nucleus</keyword>
<feature type="compositionally biased region" description="Polar residues" evidence="3">
    <location>
        <begin position="1661"/>
        <end position="1676"/>
    </location>
</feature>
<feature type="region of interest" description="Disordered" evidence="3">
    <location>
        <begin position="2140"/>
        <end position="2163"/>
    </location>
</feature>
<dbReference type="PANTHER" id="PTHR33137:SF4">
    <property type="entry name" value="MEDIATOR OF RNA POLYMERASE II TRANSCRIPTION SUBUNIT 15A-RELATED"/>
    <property type="match status" value="1"/>
</dbReference>
<dbReference type="InterPro" id="IPR044661">
    <property type="entry name" value="MED15a/b/c-like"/>
</dbReference>
<feature type="compositionally biased region" description="Pro residues" evidence="3">
    <location>
        <begin position="1015"/>
        <end position="1024"/>
    </location>
</feature>
<feature type="compositionally biased region" description="Polar residues" evidence="3">
    <location>
        <begin position="2377"/>
        <end position="2390"/>
    </location>
</feature>
<feature type="region of interest" description="Disordered" evidence="3">
    <location>
        <begin position="1215"/>
        <end position="1234"/>
    </location>
</feature>
<feature type="region of interest" description="Disordered" evidence="3">
    <location>
        <begin position="1549"/>
        <end position="1581"/>
    </location>
</feature>
<feature type="compositionally biased region" description="Polar residues" evidence="3">
    <location>
        <begin position="121"/>
        <end position="139"/>
    </location>
</feature>
<dbReference type="Proteomes" id="UP001168877">
    <property type="component" value="Unassembled WGS sequence"/>
</dbReference>
<evidence type="ECO:0000256" key="1">
    <source>
        <dbReference type="ARBA" id="ARBA00004123"/>
    </source>
</evidence>
<dbReference type="GO" id="GO:0005634">
    <property type="term" value="C:nucleus"/>
    <property type="evidence" value="ECO:0007669"/>
    <property type="project" value="UniProtKB-SubCell"/>
</dbReference>
<feature type="region of interest" description="Disordered" evidence="3">
    <location>
        <begin position="438"/>
        <end position="577"/>
    </location>
</feature>
<feature type="region of interest" description="Disordered" evidence="3">
    <location>
        <begin position="1363"/>
        <end position="1385"/>
    </location>
</feature>
<evidence type="ECO:0000313" key="6">
    <source>
        <dbReference type="Proteomes" id="UP001168877"/>
    </source>
</evidence>
<dbReference type="InterPro" id="IPR036529">
    <property type="entry name" value="KIX_dom_sf"/>
</dbReference>
<dbReference type="GO" id="GO:0003713">
    <property type="term" value="F:transcription coactivator activity"/>
    <property type="evidence" value="ECO:0007669"/>
    <property type="project" value="InterPro"/>
</dbReference>
<feature type="compositionally biased region" description="Polar residues" evidence="3">
    <location>
        <begin position="233"/>
        <end position="244"/>
    </location>
</feature>
<feature type="compositionally biased region" description="Polar residues" evidence="3">
    <location>
        <begin position="1613"/>
        <end position="1624"/>
    </location>
</feature>
<feature type="region of interest" description="Disordered" evidence="3">
    <location>
        <begin position="1872"/>
        <end position="2010"/>
    </location>
</feature>
<reference evidence="5" key="1">
    <citation type="journal article" date="2022" name="Plant J.">
        <title>Strategies of tolerance reflected in two North American maple genomes.</title>
        <authorList>
            <person name="McEvoy S.L."/>
            <person name="Sezen U.U."/>
            <person name="Trouern-Trend A."/>
            <person name="McMahon S.M."/>
            <person name="Schaberg P.G."/>
            <person name="Yang J."/>
            <person name="Wegrzyn J.L."/>
            <person name="Swenson N.G."/>
        </authorList>
    </citation>
    <scope>NUCLEOTIDE SEQUENCE</scope>
    <source>
        <strain evidence="5">NS2018</strain>
    </source>
</reference>
<name>A0AA39W845_ACESA</name>
<feature type="compositionally biased region" description="Polar residues" evidence="3">
    <location>
        <begin position="1918"/>
        <end position="1929"/>
    </location>
</feature>
<organism evidence="5 6">
    <name type="scientific">Acer saccharum</name>
    <name type="common">Sugar maple</name>
    <dbReference type="NCBI Taxonomy" id="4024"/>
    <lineage>
        <taxon>Eukaryota</taxon>
        <taxon>Viridiplantae</taxon>
        <taxon>Streptophyta</taxon>
        <taxon>Embryophyta</taxon>
        <taxon>Tracheophyta</taxon>
        <taxon>Spermatophyta</taxon>
        <taxon>Magnoliopsida</taxon>
        <taxon>eudicotyledons</taxon>
        <taxon>Gunneridae</taxon>
        <taxon>Pentapetalae</taxon>
        <taxon>rosids</taxon>
        <taxon>malvids</taxon>
        <taxon>Sapindales</taxon>
        <taxon>Sapindaceae</taxon>
        <taxon>Hippocastanoideae</taxon>
        <taxon>Acereae</taxon>
        <taxon>Acer</taxon>
    </lineage>
</organism>
<feature type="compositionally biased region" description="Low complexity" evidence="3">
    <location>
        <begin position="1933"/>
        <end position="2010"/>
    </location>
</feature>
<dbReference type="Gene3D" id="1.10.246.20">
    <property type="entry name" value="Coactivator CBP, KIX domain"/>
    <property type="match status" value="2"/>
</dbReference>
<feature type="compositionally biased region" description="Low complexity" evidence="3">
    <location>
        <begin position="296"/>
        <end position="399"/>
    </location>
</feature>